<evidence type="ECO:0000313" key="2">
    <source>
        <dbReference type="Proteomes" id="UP000011532"/>
    </source>
</evidence>
<dbReference type="AlphaFoldDB" id="L9V1X1"/>
<accession>L9V1X1</accession>
<protein>
    <submittedName>
        <fullName evidence="1">Uncharacterized protein</fullName>
    </submittedName>
</protein>
<organism evidence="1 2">
    <name type="scientific">Haloferax volcanii (strain ATCC 29605 / DSM 3757 / JCM 8879 / NBRC 14742 / NCIMB 2012 / VKM B-1768 / DS2)</name>
    <name type="common">Halobacterium volcanii</name>
    <dbReference type="NCBI Taxonomy" id="309800"/>
    <lineage>
        <taxon>Archaea</taxon>
        <taxon>Methanobacteriati</taxon>
        <taxon>Methanobacteriota</taxon>
        <taxon>Stenosarchaea group</taxon>
        <taxon>Halobacteria</taxon>
        <taxon>Halobacteriales</taxon>
        <taxon>Haloferacaceae</taxon>
        <taxon>Haloferax</taxon>
    </lineage>
</organism>
<comment type="caution">
    <text evidence="1">The sequence shown here is derived from an EMBL/GenBank/DDBJ whole genome shotgun (WGS) entry which is preliminary data.</text>
</comment>
<evidence type="ECO:0000313" key="1">
    <source>
        <dbReference type="EMBL" id="ELY31022.1"/>
    </source>
</evidence>
<proteinExistence type="predicted"/>
<dbReference type="Proteomes" id="UP000011532">
    <property type="component" value="Unassembled WGS sequence"/>
</dbReference>
<dbReference type="PATRIC" id="fig|309800.29.peg.2016"/>
<sequence>MRCLLTDVPLTKTDLKLLTEEFTACREDSIVFPTTGSPFFQQVLLGKSLYVQIPKIALERTHMIQERVIWCISVHHVQDASQEPNIIMSKPTALELVIRDGYTTRLDW</sequence>
<gene>
    <name evidence="1" type="ORF">C498_10381</name>
</gene>
<reference evidence="2" key="1">
    <citation type="submission" date="2012-11" db="EMBL/GenBank/DDBJ databases">
        <authorList>
            <person name="Becker E.A."/>
            <person name="Seitzer P."/>
            <person name="Tritt A."/>
            <person name="Larsen D."/>
            <person name="Yao A."/>
            <person name="Wu D."/>
            <person name="Darling A."/>
            <person name="Eisen J.A."/>
            <person name="Facciotti M.T."/>
        </authorList>
    </citation>
    <scope>NUCLEOTIDE SEQUENCE [LARGE SCALE GENOMIC DNA]</scope>
    <source>
        <strain evidence="2">ATCC 29605 / DSM 3757 / JCM 8879 / NBRC 14742 / NCIMB 2012 / VKM B-1768 / DS2</strain>
    </source>
</reference>
<name>L9V1X1_HALVD</name>
<reference evidence="1 2" key="2">
    <citation type="journal article" date="2014" name="PLoS Genet.">
        <title>Phylogenetically driven sequencing of extremely halophilic archaea reveals strategies for static and dynamic osmo-response.</title>
        <authorList>
            <person name="Becker E.A."/>
            <person name="Seitzer P.M."/>
            <person name="Tritt A."/>
            <person name="Larsen D."/>
            <person name="Krusor M."/>
            <person name="Yao A.I."/>
            <person name="Wu D."/>
            <person name="Madern D."/>
            <person name="Eisen J.A."/>
            <person name="Darling A.E."/>
            <person name="Facciotti M.T."/>
        </authorList>
    </citation>
    <scope>NUCLEOTIDE SEQUENCE [LARGE SCALE GENOMIC DNA]</scope>
    <source>
        <strain evidence="2">ATCC 29605 / DSM 3757 / JCM 8879 / NBRC 14742 / NCIMB 2012 / VKM B-1768 / DS2</strain>
    </source>
</reference>
<dbReference type="EMBL" id="AOHU01000060">
    <property type="protein sequence ID" value="ELY31022.1"/>
    <property type="molecule type" value="Genomic_DNA"/>
</dbReference>